<keyword evidence="4" id="KW-1185">Reference proteome</keyword>
<protein>
    <submittedName>
        <fullName evidence="3">Chromosome segregation protein SMC</fullName>
    </submittedName>
</protein>
<dbReference type="GO" id="GO:0005524">
    <property type="term" value="F:ATP binding"/>
    <property type="evidence" value="ECO:0007669"/>
    <property type="project" value="InterPro"/>
</dbReference>
<dbReference type="PIRSF" id="PIRSF029347">
    <property type="entry name" value="RecF"/>
    <property type="match status" value="1"/>
</dbReference>
<dbReference type="PANTHER" id="PTHR32182:SF22">
    <property type="entry name" value="ATP-DEPENDENT ENDONUCLEASE, OLD FAMILY-RELATED"/>
    <property type="match status" value="1"/>
</dbReference>
<dbReference type="GO" id="GO:0006302">
    <property type="term" value="P:double-strand break repair"/>
    <property type="evidence" value="ECO:0007669"/>
    <property type="project" value="TreeGrafter"/>
</dbReference>
<feature type="domain" description="ATPase AAA-type core" evidence="2">
    <location>
        <begin position="30"/>
        <end position="67"/>
    </location>
</feature>
<evidence type="ECO:0000259" key="2">
    <source>
        <dbReference type="Pfam" id="PF13304"/>
    </source>
</evidence>
<dbReference type="EMBL" id="RQZC01000004">
    <property type="protein sequence ID" value="RRD29939.1"/>
    <property type="molecule type" value="Genomic_DNA"/>
</dbReference>
<evidence type="ECO:0000313" key="4">
    <source>
        <dbReference type="Proteomes" id="UP000271272"/>
    </source>
</evidence>
<evidence type="ECO:0000256" key="1">
    <source>
        <dbReference type="ARBA" id="ARBA00023236"/>
    </source>
</evidence>
<dbReference type="RefSeq" id="WP_124933301.1">
    <property type="nucleotide sequence ID" value="NZ_RQZC01000004.1"/>
</dbReference>
<accession>A0A3P1V735</accession>
<dbReference type="GO" id="GO:0000731">
    <property type="term" value="P:DNA synthesis involved in DNA repair"/>
    <property type="evidence" value="ECO:0007669"/>
    <property type="project" value="TreeGrafter"/>
</dbReference>
<dbReference type="Proteomes" id="UP000271272">
    <property type="component" value="Unassembled WGS sequence"/>
</dbReference>
<dbReference type="Gene3D" id="3.40.50.300">
    <property type="entry name" value="P-loop containing nucleotide triphosphate hydrolases"/>
    <property type="match status" value="2"/>
</dbReference>
<dbReference type="GO" id="GO:0016887">
    <property type="term" value="F:ATP hydrolysis activity"/>
    <property type="evidence" value="ECO:0007669"/>
    <property type="project" value="InterPro"/>
</dbReference>
<keyword evidence="1" id="KW-0742">SOS response</keyword>
<dbReference type="Pfam" id="PF13304">
    <property type="entry name" value="AAA_21"/>
    <property type="match status" value="2"/>
</dbReference>
<dbReference type="PANTHER" id="PTHR32182">
    <property type="entry name" value="DNA REPLICATION AND REPAIR PROTEIN RECF"/>
    <property type="match status" value="1"/>
</dbReference>
<gene>
    <name evidence="3" type="ORF">EII10_04400</name>
</gene>
<comment type="caution">
    <text evidence="3">The sequence shown here is derived from an EMBL/GenBank/DDBJ whole genome shotgun (WGS) entry which is preliminary data.</text>
</comment>
<dbReference type="AlphaFoldDB" id="A0A3P1V735"/>
<keyword evidence="1" id="KW-0227">DNA damage</keyword>
<dbReference type="InterPro" id="IPR027417">
    <property type="entry name" value="P-loop_NTPase"/>
</dbReference>
<sequence length="395" mass="41186">MNTTSGARIRRLRLTNYRSVASCDLALGDLAVLVGPNGAGKSNVLDALVFLKQALSTGLGEAIDDRGADQIAYRASRELQAPRVEVEVEIEGLPGGGSGTYSVSFTVTPTIAPVITVHSEKCAVRTADGAHCAGFSTKAGMAEVDGMRIPVPAIEGSSLILGALAGYDHFAAVRRALVSTTVSAPRPDAMRLVTHHGVGKGLEREAGNLAAVLLWLQQEMPEIKDRVEDYQRLIVPGLQTVSPREAGGAYVLDFELGSQGPDDAFPLLAGVMSDGTLRALGILTALFAPQGDGVLGPVVVEEPETALHPAAAGILFDAVRDASYRRQVLVTTHSGDLLDAGDLAPSELFAVRSEAGGTHVGPLDVGGRLALDESLFSAGELLRTDQLQPAPDSLS</sequence>
<name>A0A3P1V735_9ACTO</name>
<dbReference type="OrthoDB" id="104167at2"/>
<proteinExistence type="predicted"/>
<dbReference type="GO" id="GO:0009432">
    <property type="term" value="P:SOS response"/>
    <property type="evidence" value="ECO:0007669"/>
    <property type="project" value="UniProtKB-KW"/>
</dbReference>
<dbReference type="InterPro" id="IPR003959">
    <property type="entry name" value="ATPase_AAA_core"/>
</dbReference>
<dbReference type="InterPro" id="IPR014555">
    <property type="entry name" value="RecF-like"/>
</dbReference>
<dbReference type="SUPFAM" id="SSF52540">
    <property type="entry name" value="P-loop containing nucleoside triphosphate hydrolases"/>
    <property type="match status" value="1"/>
</dbReference>
<feature type="domain" description="ATPase AAA-type core" evidence="2">
    <location>
        <begin position="255"/>
        <end position="338"/>
    </location>
</feature>
<evidence type="ECO:0000313" key="3">
    <source>
        <dbReference type="EMBL" id="RRD29939.1"/>
    </source>
</evidence>
<reference evidence="3 4" key="1">
    <citation type="submission" date="2018-11" db="EMBL/GenBank/DDBJ databases">
        <title>Genomes From Bacteria Associated with the Canine Oral Cavity: a Test Case for Automated Genome-Based Taxonomic Assignment.</title>
        <authorList>
            <person name="Coil D.A."/>
            <person name="Jospin G."/>
            <person name="Darling A.E."/>
            <person name="Wallis C."/>
            <person name="Davis I.J."/>
            <person name="Harris S."/>
            <person name="Eisen J.A."/>
            <person name="Holcombe L.J."/>
            <person name="O'Flynn C."/>
        </authorList>
    </citation>
    <scope>NUCLEOTIDE SEQUENCE [LARGE SCALE GENOMIC DNA]</scope>
    <source>
        <strain evidence="3 4">OH5050</strain>
    </source>
</reference>
<organism evidence="3 4">
    <name type="scientific">Actinomyces bowdenii</name>
    <dbReference type="NCBI Taxonomy" id="131109"/>
    <lineage>
        <taxon>Bacteria</taxon>
        <taxon>Bacillati</taxon>
        <taxon>Actinomycetota</taxon>
        <taxon>Actinomycetes</taxon>
        <taxon>Actinomycetales</taxon>
        <taxon>Actinomycetaceae</taxon>
        <taxon>Actinomyces</taxon>
    </lineage>
</organism>